<protein>
    <submittedName>
        <fullName evidence="3">Uncharacterized protein</fullName>
    </submittedName>
</protein>
<keyword evidence="2" id="KW-0732">Signal</keyword>
<accession>A0A9Q3BDD1</accession>
<reference evidence="3" key="1">
    <citation type="submission" date="2021-03" db="EMBL/GenBank/DDBJ databases">
        <title>Draft genome sequence of rust myrtle Austropuccinia psidii MF-1, a brazilian biotype.</title>
        <authorList>
            <person name="Quecine M.C."/>
            <person name="Pachon D.M.R."/>
            <person name="Bonatelli M.L."/>
            <person name="Correr F.H."/>
            <person name="Franceschini L.M."/>
            <person name="Leite T.F."/>
            <person name="Margarido G.R.A."/>
            <person name="Almeida C.A."/>
            <person name="Ferrarezi J.A."/>
            <person name="Labate C.A."/>
        </authorList>
    </citation>
    <scope>NUCLEOTIDE SEQUENCE</scope>
    <source>
        <strain evidence="3">MF-1</strain>
    </source>
</reference>
<feature type="region of interest" description="Disordered" evidence="1">
    <location>
        <begin position="35"/>
        <end position="72"/>
    </location>
</feature>
<feature type="chain" id="PRO_5040341077" evidence="2">
    <location>
        <begin position="23"/>
        <end position="105"/>
    </location>
</feature>
<evidence type="ECO:0000313" key="3">
    <source>
        <dbReference type="EMBL" id="MBW0463173.1"/>
    </source>
</evidence>
<comment type="caution">
    <text evidence="3">The sequence shown here is derived from an EMBL/GenBank/DDBJ whole genome shotgun (WGS) entry which is preliminary data.</text>
</comment>
<dbReference type="EMBL" id="AVOT02000497">
    <property type="protein sequence ID" value="MBW0463173.1"/>
    <property type="molecule type" value="Genomic_DNA"/>
</dbReference>
<evidence type="ECO:0000256" key="2">
    <source>
        <dbReference type="SAM" id="SignalP"/>
    </source>
</evidence>
<sequence length="105" mass="11866">MLFHPLILHVIHLLQWFPNLMGLISLPIITEEEQTHEENLPNMENPHNNPSAQSDHSNICESSSNLPISNETPIHSREDVHHVSPIILAEGLNVTIKTQEIQSTI</sequence>
<keyword evidence="4" id="KW-1185">Reference proteome</keyword>
<evidence type="ECO:0000313" key="4">
    <source>
        <dbReference type="Proteomes" id="UP000765509"/>
    </source>
</evidence>
<proteinExistence type="predicted"/>
<organism evidence="3 4">
    <name type="scientific">Austropuccinia psidii MF-1</name>
    <dbReference type="NCBI Taxonomy" id="1389203"/>
    <lineage>
        <taxon>Eukaryota</taxon>
        <taxon>Fungi</taxon>
        <taxon>Dikarya</taxon>
        <taxon>Basidiomycota</taxon>
        <taxon>Pucciniomycotina</taxon>
        <taxon>Pucciniomycetes</taxon>
        <taxon>Pucciniales</taxon>
        <taxon>Sphaerophragmiaceae</taxon>
        <taxon>Austropuccinia</taxon>
    </lineage>
</organism>
<name>A0A9Q3BDD1_9BASI</name>
<dbReference type="Proteomes" id="UP000765509">
    <property type="component" value="Unassembled WGS sequence"/>
</dbReference>
<feature type="signal peptide" evidence="2">
    <location>
        <begin position="1"/>
        <end position="22"/>
    </location>
</feature>
<dbReference type="AlphaFoldDB" id="A0A9Q3BDD1"/>
<feature type="compositionally biased region" description="Polar residues" evidence="1">
    <location>
        <begin position="45"/>
        <end position="72"/>
    </location>
</feature>
<gene>
    <name evidence="3" type="ORF">O181_002888</name>
</gene>
<evidence type="ECO:0000256" key="1">
    <source>
        <dbReference type="SAM" id="MobiDB-lite"/>
    </source>
</evidence>